<dbReference type="Gene3D" id="2.40.50.90">
    <property type="match status" value="1"/>
</dbReference>
<feature type="compositionally biased region" description="Basic and acidic residues" evidence="2">
    <location>
        <begin position="212"/>
        <end position="224"/>
    </location>
</feature>
<dbReference type="FunFam" id="2.30.30.140:FF:000018">
    <property type="entry name" value="Serine/threonine-protein kinase 31"/>
    <property type="match status" value="1"/>
</dbReference>
<dbReference type="InterPro" id="IPR035437">
    <property type="entry name" value="SNase_OB-fold_sf"/>
</dbReference>
<gene>
    <name evidence="4" type="ORF">GDO54_004889</name>
</gene>
<dbReference type="Gene3D" id="2.30.30.140">
    <property type="match status" value="1"/>
</dbReference>
<dbReference type="GO" id="GO:0043186">
    <property type="term" value="C:P granule"/>
    <property type="evidence" value="ECO:0007669"/>
    <property type="project" value="TreeGrafter"/>
</dbReference>
<dbReference type="AlphaFoldDB" id="A0AAV2ZJY9"/>
<dbReference type="SMART" id="SM00333">
    <property type="entry name" value="TUDOR"/>
    <property type="match status" value="1"/>
</dbReference>
<proteinExistence type="predicted"/>
<sequence length="491" mass="54951">MAGWSSLSTRQKVALALGVSAGAAVLCICYAKYRSGRALAAPGSKEDDHELRLKIPRNVVRRLLGGGDDVIGQLSKQTAAHMEVSQLTDSDGHSELTIRGNHNQVHRAQELLSTFLQNDNMLVELHLPAQSVSRIIGQGGQRIRDISRTSGAKIQYERQPENSFCLSRCITITGSREQVEAAKVFIQKLAEDEASILKRAADSSKFRAHRKEIIATKKRDRQPPYEECSTPNTDHSPDSFHTADSPEERPAEGAEAQNMSDNTSSICKFEVPSPDFNFHAGEYVDVCVSASENPEHFWIQILGSRSSQLDKLTLEMSDFYQKQKQDKIPEIRVGDIVAARFRDDNFWYRAEVLNVLENGSVDLYYVDYGDNWVCPKENLFPLRSDFLSLPFQAVECGLANISPNGEKWSEEALDTFDSLSHCASWSPLLAKIVSFPSPGASHFQIHLYDSSRDPMLDIGKELVRRRLAIKRRTSSEKADDETVVSELLRFS</sequence>
<protein>
    <recommendedName>
        <fullName evidence="3">Tudor domain-containing protein</fullName>
    </recommendedName>
</protein>
<dbReference type="PANTHER" id="PTHR22948">
    <property type="entry name" value="TUDOR DOMAIN CONTAINING PROTEIN"/>
    <property type="match status" value="1"/>
</dbReference>
<comment type="caution">
    <text evidence="4">The sequence shown here is derived from an EMBL/GenBank/DDBJ whole genome shotgun (WGS) entry which is preliminary data.</text>
</comment>
<dbReference type="InterPro" id="IPR050621">
    <property type="entry name" value="Tudor_domain_containing"/>
</dbReference>
<dbReference type="EMBL" id="DYDO01000013">
    <property type="protein sequence ID" value="DBA13858.1"/>
    <property type="molecule type" value="Genomic_DNA"/>
</dbReference>
<dbReference type="PANTHER" id="PTHR22948:SF18">
    <property type="entry name" value="TUDOR AND KH DOMAIN-CONTAINING PROTEIN"/>
    <property type="match status" value="1"/>
</dbReference>
<dbReference type="InterPro" id="IPR002999">
    <property type="entry name" value="Tudor"/>
</dbReference>
<evidence type="ECO:0000259" key="3">
    <source>
        <dbReference type="PROSITE" id="PS50304"/>
    </source>
</evidence>
<dbReference type="InterPro" id="IPR036612">
    <property type="entry name" value="KH_dom_type_1_sf"/>
</dbReference>
<dbReference type="SMART" id="SM00322">
    <property type="entry name" value="KH"/>
    <property type="match status" value="2"/>
</dbReference>
<dbReference type="GO" id="GO:0034587">
    <property type="term" value="P:piRNA processing"/>
    <property type="evidence" value="ECO:0007669"/>
    <property type="project" value="TreeGrafter"/>
</dbReference>
<reference evidence="4" key="1">
    <citation type="thesis" date="2020" institute="ProQuest LLC" country="789 East Eisenhower Parkway, Ann Arbor, MI, USA">
        <title>Comparative Genomics and Chromosome Evolution.</title>
        <authorList>
            <person name="Mudd A.B."/>
        </authorList>
    </citation>
    <scope>NUCLEOTIDE SEQUENCE</scope>
    <source>
        <strain evidence="4">1538</strain>
        <tissue evidence="4">Blood</tissue>
    </source>
</reference>
<evidence type="ECO:0000256" key="1">
    <source>
        <dbReference type="PROSITE-ProRule" id="PRU00117"/>
    </source>
</evidence>
<dbReference type="GO" id="GO:0005739">
    <property type="term" value="C:mitochondrion"/>
    <property type="evidence" value="ECO:0007669"/>
    <property type="project" value="UniProtKB-ARBA"/>
</dbReference>
<dbReference type="Proteomes" id="UP001181693">
    <property type="component" value="Unassembled WGS sequence"/>
</dbReference>
<dbReference type="CDD" id="cd00105">
    <property type="entry name" value="KH-I"/>
    <property type="match status" value="1"/>
</dbReference>
<dbReference type="Pfam" id="PF00567">
    <property type="entry name" value="TUDOR"/>
    <property type="match status" value="1"/>
</dbReference>
<dbReference type="CDD" id="cd20412">
    <property type="entry name" value="Tudor_TDRD2"/>
    <property type="match status" value="1"/>
</dbReference>
<feature type="region of interest" description="Disordered" evidence="2">
    <location>
        <begin position="212"/>
        <end position="261"/>
    </location>
</feature>
<evidence type="ECO:0000256" key="2">
    <source>
        <dbReference type="SAM" id="MobiDB-lite"/>
    </source>
</evidence>
<dbReference type="SUPFAM" id="SSF63748">
    <property type="entry name" value="Tudor/PWWP/MBT"/>
    <property type="match status" value="1"/>
</dbReference>
<dbReference type="SUPFAM" id="SSF54791">
    <property type="entry name" value="Eukaryotic type KH-domain (KH-domain type I)"/>
    <property type="match status" value="2"/>
</dbReference>
<dbReference type="PROSITE" id="PS50084">
    <property type="entry name" value="KH_TYPE_1"/>
    <property type="match status" value="2"/>
</dbReference>
<name>A0AAV2ZJY9_PYXAD</name>
<dbReference type="Pfam" id="PF00013">
    <property type="entry name" value="KH_1"/>
    <property type="match status" value="2"/>
</dbReference>
<organism evidence="4 5">
    <name type="scientific">Pyxicephalus adspersus</name>
    <name type="common">African bullfrog</name>
    <dbReference type="NCBI Taxonomy" id="30357"/>
    <lineage>
        <taxon>Eukaryota</taxon>
        <taxon>Metazoa</taxon>
        <taxon>Chordata</taxon>
        <taxon>Craniata</taxon>
        <taxon>Vertebrata</taxon>
        <taxon>Euteleostomi</taxon>
        <taxon>Amphibia</taxon>
        <taxon>Batrachia</taxon>
        <taxon>Anura</taxon>
        <taxon>Neobatrachia</taxon>
        <taxon>Ranoidea</taxon>
        <taxon>Pyxicephalidae</taxon>
        <taxon>Pyxicephalinae</taxon>
        <taxon>Pyxicephalus</taxon>
    </lineage>
</organism>
<evidence type="ECO:0000313" key="5">
    <source>
        <dbReference type="Proteomes" id="UP001181693"/>
    </source>
</evidence>
<dbReference type="InterPro" id="IPR004087">
    <property type="entry name" value="KH_dom"/>
</dbReference>
<dbReference type="GO" id="GO:0030719">
    <property type="term" value="P:P granule organization"/>
    <property type="evidence" value="ECO:0007669"/>
    <property type="project" value="TreeGrafter"/>
</dbReference>
<dbReference type="PROSITE" id="PS50304">
    <property type="entry name" value="TUDOR"/>
    <property type="match status" value="1"/>
</dbReference>
<dbReference type="InterPro" id="IPR004088">
    <property type="entry name" value="KH_dom_type_1"/>
</dbReference>
<dbReference type="GO" id="GO:0007283">
    <property type="term" value="P:spermatogenesis"/>
    <property type="evidence" value="ECO:0007669"/>
    <property type="project" value="TreeGrafter"/>
</dbReference>
<evidence type="ECO:0000313" key="4">
    <source>
        <dbReference type="EMBL" id="DBA13858.1"/>
    </source>
</evidence>
<dbReference type="Gene3D" id="3.30.1370.10">
    <property type="entry name" value="K Homology domain, type 1"/>
    <property type="match status" value="2"/>
</dbReference>
<accession>A0AAV2ZJY9</accession>
<keyword evidence="1" id="KW-0694">RNA-binding</keyword>
<dbReference type="InterPro" id="IPR047380">
    <property type="entry name" value="TDRD2-like_tudor"/>
</dbReference>
<dbReference type="GO" id="GO:0003723">
    <property type="term" value="F:RNA binding"/>
    <property type="evidence" value="ECO:0007669"/>
    <property type="project" value="UniProtKB-UniRule"/>
</dbReference>
<keyword evidence="5" id="KW-1185">Reference proteome</keyword>
<feature type="domain" description="Tudor" evidence="3">
    <location>
        <begin position="330"/>
        <end position="389"/>
    </location>
</feature>